<dbReference type="GO" id="GO:0005829">
    <property type="term" value="C:cytosol"/>
    <property type="evidence" value="ECO:0007669"/>
    <property type="project" value="TreeGrafter"/>
</dbReference>
<dbReference type="GO" id="GO:0030983">
    <property type="term" value="F:mismatched DNA binding"/>
    <property type="evidence" value="ECO:0007669"/>
    <property type="project" value="InterPro"/>
</dbReference>
<evidence type="ECO:0000256" key="9">
    <source>
        <dbReference type="HAMAP-Rule" id="MF_00096"/>
    </source>
</evidence>
<dbReference type="Pfam" id="PF05188">
    <property type="entry name" value="MutS_II"/>
    <property type="match status" value="1"/>
</dbReference>
<feature type="binding site" evidence="9">
    <location>
        <begin position="613"/>
        <end position="620"/>
    </location>
    <ligand>
        <name>ATP</name>
        <dbReference type="ChEBI" id="CHEBI:30616"/>
    </ligand>
</feature>
<reference evidence="13 14" key="1">
    <citation type="submission" date="2019-06" db="EMBL/GenBank/DDBJ databases">
        <title>Quisquiliibacterium sp. nov., isolated from a maize field.</title>
        <authorList>
            <person name="Lin S.-Y."/>
            <person name="Tsai C.-F."/>
            <person name="Young C.-C."/>
        </authorList>
    </citation>
    <scope>NUCLEOTIDE SEQUENCE [LARGE SCALE GENOMIC DNA]</scope>
    <source>
        <strain evidence="13 14">CC-CFT501</strain>
    </source>
</reference>
<dbReference type="SMART" id="SM00534">
    <property type="entry name" value="MUTSac"/>
    <property type="match status" value="1"/>
</dbReference>
<dbReference type="PIRSF" id="PIRSF037677">
    <property type="entry name" value="DNA_mis_repair_Msh6"/>
    <property type="match status" value="1"/>
</dbReference>
<dbReference type="InterPro" id="IPR017261">
    <property type="entry name" value="DNA_mismatch_repair_MutS/MSH"/>
</dbReference>
<dbReference type="InterPro" id="IPR007860">
    <property type="entry name" value="DNA_mmatch_repair_MutS_con_dom"/>
</dbReference>
<dbReference type="Gene3D" id="3.30.420.110">
    <property type="entry name" value="MutS, connector domain"/>
    <property type="match status" value="1"/>
</dbReference>
<dbReference type="SUPFAM" id="SSF53150">
    <property type="entry name" value="DNA repair protein MutS, domain II"/>
    <property type="match status" value="1"/>
</dbReference>
<evidence type="ECO:0000259" key="12">
    <source>
        <dbReference type="PROSITE" id="PS00486"/>
    </source>
</evidence>
<keyword evidence="5 9" id="KW-0067">ATP-binding</keyword>
<dbReference type="PANTHER" id="PTHR11361">
    <property type="entry name" value="DNA MISMATCH REPAIR PROTEIN MUTS FAMILY MEMBER"/>
    <property type="match status" value="1"/>
</dbReference>
<keyword evidence="6 9" id="KW-0238">DNA-binding</keyword>
<dbReference type="Gene3D" id="6.10.140.430">
    <property type="match status" value="1"/>
</dbReference>
<dbReference type="InterPro" id="IPR016151">
    <property type="entry name" value="DNA_mismatch_repair_MutS_N"/>
</dbReference>
<feature type="compositionally biased region" description="Basic and acidic residues" evidence="11">
    <location>
        <begin position="823"/>
        <end position="845"/>
    </location>
</feature>
<organism evidence="13 14">
    <name type="scientific">Zeimonas arvi</name>
    <dbReference type="NCBI Taxonomy" id="2498847"/>
    <lineage>
        <taxon>Bacteria</taxon>
        <taxon>Pseudomonadati</taxon>
        <taxon>Pseudomonadota</taxon>
        <taxon>Betaproteobacteria</taxon>
        <taxon>Burkholderiales</taxon>
        <taxon>Burkholderiaceae</taxon>
        <taxon>Zeimonas</taxon>
    </lineage>
</organism>
<dbReference type="InterPro" id="IPR036678">
    <property type="entry name" value="MutS_con_dom_sf"/>
</dbReference>
<dbReference type="AlphaFoldDB" id="A0A5C8NN28"/>
<dbReference type="Pfam" id="PF01624">
    <property type="entry name" value="MutS_I"/>
    <property type="match status" value="1"/>
</dbReference>
<evidence type="ECO:0000256" key="3">
    <source>
        <dbReference type="ARBA" id="ARBA00022741"/>
    </source>
</evidence>
<dbReference type="Gene3D" id="3.40.50.300">
    <property type="entry name" value="P-loop containing nucleotide triphosphate hydrolases"/>
    <property type="match status" value="1"/>
</dbReference>
<keyword evidence="3 9" id="KW-0547">Nucleotide-binding</keyword>
<dbReference type="SUPFAM" id="SSF55271">
    <property type="entry name" value="DNA repair protein MutS, domain I"/>
    <property type="match status" value="1"/>
</dbReference>
<dbReference type="InterPro" id="IPR007696">
    <property type="entry name" value="DNA_mismatch_repair_MutS_core"/>
</dbReference>
<dbReference type="GO" id="GO:0140664">
    <property type="term" value="F:ATP-dependent DNA damage sensor activity"/>
    <property type="evidence" value="ECO:0007669"/>
    <property type="project" value="InterPro"/>
</dbReference>
<dbReference type="InterPro" id="IPR005748">
    <property type="entry name" value="DNA_mismatch_repair_MutS"/>
</dbReference>
<feature type="domain" description="DNA mismatch repair proteins mutS family" evidence="12">
    <location>
        <begin position="687"/>
        <end position="703"/>
    </location>
</feature>
<keyword evidence="7 9" id="KW-0234">DNA repair</keyword>
<dbReference type="Proteomes" id="UP000321548">
    <property type="component" value="Unassembled WGS sequence"/>
</dbReference>
<dbReference type="Pfam" id="PF00488">
    <property type="entry name" value="MutS_V"/>
    <property type="match status" value="1"/>
</dbReference>
<dbReference type="InterPro" id="IPR045076">
    <property type="entry name" value="MutS"/>
</dbReference>
<dbReference type="PANTHER" id="PTHR11361:SF34">
    <property type="entry name" value="DNA MISMATCH REPAIR PROTEIN MSH1, MITOCHONDRIAL"/>
    <property type="match status" value="1"/>
</dbReference>
<dbReference type="FunFam" id="3.40.1170.10:FF:000001">
    <property type="entry name" value="DNA mismatch repair protein MutS"/>
    <property type="match status" value="1"/>
</dbReference>
<dbReference type="GO" id="GO:0006298">
    <property type="term" value="P:mismatch repair"/>
    <property type="evidence" value="ECO:0007669"/>
    <property type="project" value="UniProtKB-UniRule"/>
</dbReference>
<keyword evidence="4 9" id="KW-0227">DNA damage</keyword>
<dbReference type="EMBL" id="VDUY01000009">
    <property type="protein sequence ID" value="TXL62672.1"/>
    <property type="molecule type" value="Genomic_DNA"/>
</dbReference>
<dbReference type="GO" id="GO:0005524">
    <property type="term" value="F:ATP binding"/>
    <property type="evidence" value="ECO:0007669"/>
    <property type="project" value="UniProtKB-UniRule"/>
</dbReference>
<dbReference type="NCBIfam" id="NF003810">
    <property type="entry name" value="PRK05399.1"/>
    <property type="match status" value="1"/>
</dbReference>
<dbReference type="Gene3D" id="3.40.1170.10">
    <property type="entry name" value="DNA repair protein MutS, domain I"/>
    <property type="match status" value="1"/>
</dbReference>
<evidence type="ECO:0000256" key="10">
    <source>
        <dbReference type="RuleBase" id="RU003756"/>
    </source>
</evidence>
<keyword evidence="14" id="KW-1185">Reference proteome</keyword>
<comment type="similarity">
    <text evidence="1 9 10">Belongs to the DNA mismatch repair MutS family.</text>
</comment>
<evidence type="ECO:0000256" key="1">
    <source>
        <dbReference type="ARBA" id="ARBA00006271"/>
    </source>
</evidence>
<evidence type="ECO:0000256" key="8">
    <source>
        <dbReference type="ARBA" id="ARBA00024647"/>
    </source>
</evidence>
<dbReference type="SUPFAM" id="SSF48334">
    <property type="entry name" value="DNA repair protein MutS, domain III"/>
    <property type="match status" value="1"/>
</dbReference>
<comment type="caution">
    <text evidence="13">The sequence shown here is derived from an EMBL/GenBank/DDBJ whole genome shotgun (WGS) entry which is preliminary data.</text>
</comment>
<evidence type="ECO:0000256" key="5">
    <source>
        <dbReference type="ARBA" id="ARBA00022840"/>
    </source>
</evidence>
<evidence type="ECO:0000256" key="7">
    <source>
        <dbReference type="ARBA" id="ARBA00023204"/>
    </source>
</evidence>
<accession>A0A5C8NN28</accession>
<dbReference type="InterPro" id="IPR007861">
    <property type="entry name" value="DNA_mismatch_repair_MutS_clamp"/>
</dbReference>
<name>A0A5C8NN28_9BURK</name>
<dbReference type="InterPro" id="IPR036187">
    <property type="entry name" value="DNA_mismatch_repair_MutS_sf"/>
</dbReference>
<evidence type="ECO:0000313" key="14">
    <source>
        <dbReference type="Proteomes" id="UP000321548"/>
    </source>
</evidence>
<evidence type="ECO:0000313" key="13">
    <source>
        <dbReference type="EMBL" id="TXL62672.1"/>
    </source>
</evidence>
<dbReference type="InterPro" id="IPR027417">
    <property type="entry name" value="P-loop_NTPase"/>
</dbReference>
<dbReference type="HAMAP" id="MF_00096">
    <property type="entry name" value="MutS"/>
    <property type="match status" value="1"/>
</dbReference>
<evidence type="ECO:0000256" key="4">
    <source>
        <dbReference type="ARBA" id="ARBA00022763"/>
    </source>
</evidence>
<dbReference type="SMART" id="SM00533">
    <property type="entry name" value="MUTSd"/>
    <property type="match status" value="1"/>
</dbReference>
<dbReference type="GO" id="GO:0003684">
    <property type="term" value="F:damaged DNA binding"/>
    <property type="evidence" value="ECO:0007669"/>
    <property type="project" value="UniProtKB-UniRule"/>
</dbReference>
<dbReference type="InterPro" id="IPR007695">
    <property type="entry name" value="DNA_mismatch_repair_MutS-lik_N"/>
</dbReference>
<evidence type="ECO:0000256" key="6">
    <source>
        <dbReference type="ARBA" id="ARBA00023125"/>
    </source>
</evidence>
<feature type="region of interest" description="Disordered" evidence="11">
    <location>
        <begin position="809"/>
        <end position="845"/>
    </location>
</feature>
<dbReference type="CDD" id="cd03284">
    <property type="entry name" value="ABC_MutS1"/>
    <property type="match status" value="1"/>
</dbReference>
<dbReference type="PROSITE" id="PS00486">
    <property type="entry name" value="DNA_MISMATCH_REPAIR_2"/>
    <property type="match status" value="1"/>
</dbReference>
<dbReference type="OrthoDB" id="9802448at2"/>
<comment type="function">
    <text evidence="8 9">This protein is involved in the repair of mismatches in DNA. It is possible that it carries out the mismatch recognition step. This protein has a weak ATPase activity.</text>
</comment>
<proteinExistence type="inferred from homology"/>
<evidence type="ECO:0000256" key="2">
    <source>
        <dbReference type="ARBA" id="ARBA00021982"/>
    </source>
</evidence>
<protein>
    <recommendedName>
        <fullName evidence="2 9">DNA mismatch repair protein MutS</fullName>
    </recommendedName>
</protein>
<dbReference type="NCBIfam" id="TIGR01070">
    <property type="entry name" value="mutS1"/>
    <property type="match status" value="1"/>
</dbReference>
<dbReference type="SUPFAM" id="SSF52540">
    <property type="entry name" value="P-loop containing nucleoside triphosphate hydrolases"/>
    <property type="match status" value="1"/>
</dbReference>
<gene>
    <name evidence="9 13" type="primary">mutS</name>
    <name evidence="13" type="ORF">FHP08_17695</name>
</gene>
<dbReference type="RefSeq" id="WP_147705845.1">
    <property type="nucleotide sequence ID" value="NZ_VDUY01000009.1"/>
</dbReference>
<evidence type="ECO:0000256" key="11">
    <source>
        <dbReference type="SAM" id="MobiDB-lite"/>
    </source>
</evidence>
<dbReference type="Gene3D" id="1.10.1420.10">
    <property type="match status" value="2"/>
</dbReference>
<sequence length="878" mass="95764">MMQQYLRIKAEHPERLMFYRMGDFYELFYGDAERAARLLGITLTKRGASAGEPIPMAGVPVHSVEQYLARLIRLGESVAVCEQIGDPATSKGPVERKVVRIVTPGTLTDAQLLPDRDDRILLAVLPGAANAPGARLGLAWMVVASGECWLAELAPDAFARELDRLRPAEVVLPDDAKLPEALADALVGAAFARAPRWQFDETRARRRLTELLGTRDLAGFGAEDLAAAVAAGGALLDYVERTQGQAPSHLQGLRVFAGDEFVVLDAAARRNLEIVETMRGDDGPSLLRLLDRCATSAGGRLMRRWLLEPLRAQRDAARRHACVEALLVDEAGMRYEAVLADLRELPDLERIAARIALCSVRPRELAALRDAEPAIRRLCERLRALDPALFGSLLDALTLPDAAFAPIAAALVDEPPALARDGGVIRDGHDPALDELRAIDRDCDSVLAAMEQRERERSGIANLRVGYNAVHGFFIEVSRGQADKVPDDYRRRQTLKNAERYITPELRAFEDKALSARERALALERQLYEALVESLAPNVGLWQRAGHAAAQLDVLAAFAQRAHTLRWVRPRFSPAPGIEIRAGRHPVVEAGVEHYVPNDCVMRENRRMLLLTGPNMGGKSTYMRSVALIALLACCGSFVPADDCEIGPLDRIFTRVGASDDLAGGRSTFMVEMTEAAAILHAATERSLVLMDEIGRGTSTFDGLALAHAIAVRLLAHNRALTLFATHYFELTRLAATHPQAINLHLAAAEHRGGIVFLHEVRDGPASRSYGIQVARLAGMPAAVIRAADKVLGELEARARAEDEQLDLFAMPSGDGPPAGRPGDTEARERSVSADAAHRATESEVLERLRELDPDALSAREALALLYSLRERLDAGKT</sequence>
<dbReference type="InterPro" id="IPR000432">
    <property type="entry name" value="DNA_mismatch_repair_MutS_C"/>
</dbReference>
<dbReference type="Pfam" id="PF05190">
    <property type="entry name" value="MutS_IV"/>
    <property type="match status" value="1"/>
</dbReference>
<dbReference type="Pfam" id="PF05192">
    <property type="entry name" value="MutS_III"/>
    <property type="match status" value="1"/>
</dbReference>